<dbReference type="Pfam" id="PF13432">
    <property type="entry name" value="TPR_16"/>
    <property type="match status" value="1"/>
</dbReference>
<dbReference type="PANTHER" id="PTHR44858">
    <property type="entry name" value="TETRATRICOPEPTIDE REPEAT PROTEIN 6"/>
    <property type="match status" value="1"/>
</dbReference>
<keyword evidence="2 3" id="KW-0802">TPR repeat</keyword>
<name>A0ABX2AWM4_9BACT</name>
<evidence type="ECO:0000256" key="2">
    <source>
        <dbReference type="ARBA" id="ARBA00022803"/>
    </source>
</evidence>
<dbReference type="InterPro" id="IPR050498">
    <property type="entry name" value="Ycf3"/>
</dbReference>
<dbReference type="PROSITE" id="PS50005">
    <property type="entry name" value="TPR"/>
    <property type="match status" value="1"/>
</dbReference>
<dbReference type="GeneID" id="82158644"/>
<reference evidence="4 5" key="1">
    <citation type="submission" date="2020-05" db="EMBL/GenBank/DDBJ databases">
        <title>Distinct polysaccharide utilization as determinants for interspecies competition between intestinal Prevotella spp.</title>
        <authorList>
            <person name="Galvez E.J.C."/>
            <person name="Iljazovic A."/>
            <person name="Strowig T."/>
        </authorList>
    </citation>
    <scope>NUCLEOTIDE SEQUENCE [LARGE SCALE GENOMIC DNA]</scope>
    <source>
        <strain evidence="4 5">PROD</strain>
    </source>
</reference>
<evidence type="ECO:0000256" key="3">
    <source>
        <dbReference type="PROSITE-ProRule" id="PRU00339"/>
    </source>
</evidence>
<accession>A0ABX2AWM4</accession>
<organism evidence="4 5">
    <name type="scientific">Xylanibacter rodentium</name>
    <dbReference type="NCBI Taxonomy" id="2736289"/>
    <lineage>
        <taxon>Bacteria</taxon>
        <taxon>Pseudomonadati</taxon>
        <taxon>Bacteroidota</taxon>
        <taxon>Bacteroidia</taxon>
        <taxon>Bacteroidales</taxon>
        <taxon>Prevotellaceae</taxon>
        <taxon>Xylanibacter</taxon>
    </lineage>
</organism>
<sequence>MNILKALFGGSEETPEEKQKADEIRRFDMFKYDGVRAAKMGQTDYAVKCYREALKIHEDLEVRDYLSQALIRMGEFDGAREQLKVLAEAEPDNVAIAVREAQTAHMQEDYQGMAAACERAMGVDKDNALVHYLYAQAHIGQGNAVVAVAMLTRAIALDGNMIDAYLLRGRTLLDMGDTEGAGEDKEYLMTEARESEDVLLFAARVERAKGNDATALDIYNKVIEVNPFCVDAFRERGAIKYDKGDMNGAKDDMQTVLELAPEQVADINGDYSADGVEHKVRQAYSNINPLGL</sequence>
<dbReference type="EMBL" id="JABKKE010000029">
    <property type="protein sequence ID" value="NPE15179.1"/>
    <property type="molecule type" value="Genomic_DNA"/>
</dbReference>
<comment type="caution">
    <text evidence="4">The sequence shown here is derived from an EMBL/GenBank/DDBJ whole genome shotgun (WGS) entry which is preliminary data.</text>
</comment>
<proteinExistence type="predicted"/>
<dbReference type="SUPFAM" id="SSF48452">
    <property type="entry name" value="TPR-like"/>
    <property type="match status" value="2"/>
</dbReference>
<dbReference type="PANTHER" id="PTHR44858:SF1">
    <property type="entry name" value="UDP-N-ACETYLGLUCOSAMINE--PEPTIDE N-ACETYLGLUCOSAMINYLTRANSFERASE SPINDLY-RELATED"/>
    <property type="match status" value="1"/>
</dbReference>
<protein>
    <submittedName>
        <fullName evidence="4">Tetratricopeptide repeat protein</fullName>
    </submittedName>
</protein>
<dbReference type="InterPro" id="IPR011990">
    <property type="entry name" value="TPR-like_helical_dom_sf"/>
</dbReference>
<dbReference type="Proteomes" id="UP001193734">
    <property type="component" value="Unassembled WGS sequence"/>
</dbReference>
<dbReference type="RefSeq" id="WP_172178444.1">
    <property type="nucleotide sequence ID" value="NZ_CASGIA010000032.1"/>
</dbReference>
<gene>
    <name evidence="4" type="ORF">HPS55_12780</name>
</gene>
<dbReference type="Gene3D" id="1.25.40.10">
    <property type="entry name" value="Tetratricopeptide repeat domain"/>
    <property type="match status" value="3"/>
</dbReference>
<feature type="repeat" description="TPR" evidence="3">
    <location>
        <begin position="230"/>
        <end position="263"/>
    </location>
</feature>
<dbReference type="SMART" id="SM00028">
    <property type="entry name" value="TPR"/>
    <property type="match status" value="5"/>
</dbReference>
<evidence type="ECO:0000313" key="5">
    <source>
        <dbReference type="Proteomes" id="UP001193734"/>
    </source>
</evidence>
<evidence type="ECO:0000313" key="4">
    <source>
        <dbReference type="EMBL" id="NPE15179.1"/>
    </source>
</evidence>
<keyword evidence="1" id="KW-0677">Repeat</keyword>
<keyword evidence="5" id="KW-1185">Reference proteome</keyword>
<dbReference type="InterPro" id="IPR019734">
    <property type="entry name" value="TPR_rpt"/>
</dbReference>
<evidence type="ECO:0000256" key="1">
    <source>
        <dbReference type="ARBA" id="ARBA00022737"/>
    </source>
</evidence>